<keyword evidence="1" id="KW-1133">Transmembrane helix</keyword>
<evidence type="ECO:0000256" key="1">
    <source>
        <dbReference type="SAM" id="Phobius"/>
    </source>
</evidence>
<dbReference type="RefSeq" id="WP_273639194.1">
    <property type="nucleotide sequence ID" value="NZ_JAQQXP010000001.1"/>
</dbReference>
<dbReference type="EMBL" id="JAQQXP010000001">
    <property type="protein sequence ID" value="MDC8830390.1"/>
    <property type="molecule type" value="Genomic_DNA"/>
</dbReference>
<proteinExistence type="predicted"/>
<reference evidence="2 3" key="1">
    <citation type="submission" date="2022-10" db="EMBL/GenBank/DDBJ databases">
        <title>Alteromonas sp. chi3 Genome sequencing.</title>
        <authorList>
            <person name="Park S."/>
        </authorList>
    </citation>
    <scope>NUCLEOTIDE SEQUENCE [LARGE SCALE GENOMIC DNA]</scope>
    <source>
        <strain evidence="3">chi3</strain>
    </source>
</reference>
<dbReference type="Proteomes" id="UP001218788">
    <property type="component" value="Unassembled WGS sequence"/>
</dbReference>
<protein>
    <recommendedName>
        <fullName evidence="4">YcxB-like protein domain-containing protein</fullName>
    </recommendedName>
</protein>
<gene>
    <name evidence="2" type="ORF">OIK42_06380</name>
</gene>
<evidence type="ECO:0000313" key="2">
    <source>
        <dbReference type="EMBL" id="MDC8830390.1"/>
    </source>
</evidence>
<keyword evidence="1" id="KW-0812">Transmembrane</keyword>
<evidence type="ECO:0000313" key="3">
    <source>
        <dbReference type="Proteomes" id="UP001218788"/>
    </source>
</evidence>
<organism evidence="2 3">
    <name type="scientific">Alteromonas gilva</name>
    <dbReference type="NCBI Taxonomy" id="2987522"/>
    <lineage>
        <taxon>Bacteria</taxon>
        <taxon>Pseudomonadati</taxon>
        <taxon>Pseudomonadota</taxon>
        <taxon>Gammaproteobacteria</taxon>
        <taxon>Alteromonadales</taxon>
        <taxon>Alteromonadaceae</taxon>
        <taxon>Alteromonas/Salinimonas group</taxon>
        <taxon>Alteromonas</taxon>
    </lineage>
</organism>
<sequence>MLAAILGVYALTVLLTEHAFNLLFLSILLNIFLLPELLRQHSADRVDTPNDYVRFDAEMMHVGTTPIPLVKINKVALEVVDDDCYFSLPYNQISPGKCPAFVFPAHRLSKFEHHLQSHLQNIEIIR</sequence>
<keyword evidence="3" id="KW-1185">Reference proteome</keyword>
<accession>A0ABT5L036</accession>
<keyword evidence="1" id="KW-0472">Membrane</keyword>
<feature type="transmembrane region" description="Helical" evidence="1">
    <location>
        <begin position="6"/>
        <end position="33"/>
    </location>
</feature>
<name>A0ABT5L036_9ALTE</name>
<evidence type="ECO:0008006" key="4">
    <source>
        <dbReference type="Google" id="ProtNLM"/>
    </source>
</evidence>
<comment type="caution">
    <text evidence="2">The sequence shown here is derived from an EMBL/GenBank/DDBJ whole genome shotgun (WGS) entry which is preliminary data.</text>
</comment>